<feature type="transmembrane region" description="Helical" evidence="1">
    <location>
        <begin position="38"/>
        <end position="57"/>
    </location>
</feature>
<dbReference type="Proteomes" id="UP000189670">
    <property type="component" value="Unassembled WGS sequence"/>
</dbReference>
<dbReference type="AlphaFoldDB" id="A0A1V1PEW5"/>
<protein>
    <recommendedName>
        <fullName evidence="2">VWFA domain-containing protein</fullName>
    </recommendedName>
</protein>
<keyword evidence="1" id="KW-0812">Transmembrane</keyword>
<evidence type="ECO:0000313" key="4">
    <source>
        <dbReference type="Proteomes" id="UP000189670"/>
    </source>
</evidence>
<evidence type="ECO:0000259" key="2">
    <source>
        <dbReference type="PROSITE" id="PS50234"/>
    </source>
</evidence>
<dbReference type="SUPFAM" id="SSF53300">
    <property type="entry name" value="vWA-like"/>
    <property type="match status" value="1"/>
</dbReference>
<dbReference type="Gene3D" id="3.40.50.410">
    <property type="entry name" value="von Willebrand factor, type A domain"/>
    <property type="match status" value="1"/>
</dbReference>
<dbReference type="EMBL" id="ATBP01000059">
    <property type="protein sequence ID" value="ETR73452.1"/>
    <property type="molecule type" value="Genomic_DNA"/>
</dbReference>
<feature type="domain" description="VWFA" evidence="2">
    <location>
        <begin position="335"/>
        <end position="549"/>
    </location>
</feature>
<accession>A0A1V1PEW5</accession>
<organism evidence="3 4">
    <name type="scientific">Candidatus Magnetoglobus multicellularis str. Araruama</name>
    <dbReference type="NCBI Taxonomy" id="890399"/>
    <lineage>
        <taxon>Bacteria</taxon>
        <taxon>Pseudomonadati</taxon>
        <taxon>Thermodesulfobacteriota</taxon>
        <taxon>Desulfobacteria</taxon>
        <taxon>Desulfobacterales</taxon>
        <taxon>Desulfobacteraceae</taxon>
        <taxon>Candidatus Magnetoglobus</taxon>
    </lineage>
</organism>
<dbReference type="InterPro" id="IPR036465">
    <property type="entry name" value="vWFA_dom_sf"/>
</dbReference>
<evidence type="ECO:0000256" key="1">
    <source>
        <dbReference type="SAM" id="Phobius"/>
    </source>
</evidence>
<name>A0A1V1PEW5_9BACT</name>
<gene>
    <name evidence="3" type="ORF">OMM_06914</name>
</gene>
<sequence>MDILIISTISYGQITSFKMSCNNLIFYIFKEKIFMKRIIQIILFIAIVVHYPFLSYARICLTDFTDTSHMDFHKDDLYGQPINVWINTDNTPAYDCFKQSTLIKKRLPVKARYRVVMNNYRVQHNRQHWSLLVKGNAREVSKETIVGWVANDSLITRNEPIKNERDNIYVKALIKEASSSDAQALSVYTHPERMDEIPEGIKVRTVFYVYDYFPRAAGYPASPETKRVFIGADQTLDLMSSKANLLIGWIDRAKVSFWSTRTACEFKRNVQIDLVDDKGVPQFTPIIDRPLEYDELRNPIFKSKGNRYFVGAFARLNSQQLNLKRQIANIKTGLEILYVIDGTRSMTDEFHETLLAAKQTARKLNLRAKESGTELPRFALLFYRDKPTIDVALQKKNKDDDVPAYEPYCKDEYTLYTMGSIGKFTSYLESHTACDADNTSEESMYKSLIHGLEQCRFQKGHDGYPKKTRIVIHIGDAGDNNRGNHTAKDVSDALKAHYIFRYITINADKQSTFFNMAVKDITAGDGKTIHLNKLSDLKQSLAEIFLQSQEHAIDMKQQIQIISRGFISKGFAGTSEGRIGVISPEILDYAKNIIRANNIDPDKIDVFRQYVEGWLEKEKVNEYLLVSRTDIDELTNHLGEMAYDYANARERREAWEQTLEVILGGQKCMVNGTPISLENCNKMRNGIPIQAGFMRFKLKEFLNLSGHDVDIVKCEAKMALEQFRAFQQNKYIKEYRFQNKQTCHFEPIYEYDINGDGKTIYESNVSKKKMVDRYFFKEGEARTMAWIPVAHFNVVKAEIDTLH</sequence>
<keyword evidence="1" id="KW-1133">Transmembrane helix</keyword>
<dbReference type="PROSITE" id="PS50234">
    <property type="entry name" value="VWFA"/>
    <property type="match status" value="1"/>
</dbReference>
<dbReference type="InterPro" id="IPR002035">
    <property type="entry name" value="VWF_A"/>
</dbReference>
<proteinExistence type="predicted"/>
<evidence type="ECO:0000313" key="3">
    <source>
        <dbReference type="EMBL" id="ETR73452.1"/>
    </source>
</evidence>
<comment type="caution">
    <text evidence="3">The sequence shown here is derived from an EMBL/GenBank/DDBJ whole genome shotgun (WGS) entry which is preliminary data.</text>
</comment>
<reference evidence="4" key="1">
    <citation type="submission" date="2012-11" db="EMBL/GenBank/DDBJ databases">
        <authorList>
            <person name="Lucero-Rivera Y.E."/>
            <person name="Tovar-Ramirez D."/>
        </authorList>
    </citation>
    <scope>NUCLEOTIDE SEQUENCE [LARGE SCALE GENOMIC DNA]</scope>
    <source>
        <strain evidence="4">Araruama</strain>
    </source>
</reference>
<keyword evidence="1" id="KW-0472">Membrane</keyword>